<comment type="similarity">
    <text evidence="1">Belongs to the bactofilin family.</text>
</comment>
<dbReference type="PANTHER" id="PTHR35024">
    <property type="entry name" value="HYPOTHETICAL CYTOSOLIC PROTEIN"/>
    <property type="match status" value="1"/>
</dbReference>
<evidence type="ECO:0000313" key="2">
    <source>
        <dbReference type="EMBL" id="APS00698.1"/>
    </source>
</evidence>
<dbReference type="STRING" id="1882918.BCY86_08420"/>
<proteinExistence type="inferred from homology"/>
<evidence type="ECO:0008006" key="4">
    <source>
        <dbReference type="Google" id="ProtNLM"/>
    </source>
</evidence>
<dbReference type="RefSeq" id="WP_075277367.1">
    <property type="nucleotide sequence ID" value="NZ_CP016908.1"/>
</dbReference>
<dbReference type="EMBL" id="CP016908">
    <property type="protein sequence ID" value="APS00698.1"/>
    <property type="molecule type" value="Genomic_DNA"/>
</dbReference>
<sequence>MAHTVIGAELTIEGEVSSEDAVVIRGMLRGKLTSKEAISVEQGGKVEADVEGASLTVCGVLTGNVKVEDRVDLKTGSKVVGNVKASRFTIADGAQFKGSVDMDVEG</sequence>
<dbReference type="InterPro" id="IPR007607">
    <property type="entry name" value="BacA/B"/>
</dbReference>
<dbReference type="Proteomes" id="UP000185544">
    <property type="component" value="Chromosome"/>
</dbReference>
<dbReference type="KEGG" id="pabo:BCY86_08420"/>
<evidence type="ECO:0000256" key="1">
    <source>
        <dbReference type="ARBA" id="ARBA00044755"/>
    </source>
</evidence>
<dbReference type="PANTHER" id="PTHR35024:SF4">
    <property type="entry name" value="POLYMER-FORMING CYTOSKELETAL PROTEIN"/>
    <property type="match status" value="1"/>
</dbReference>
<name>A0A1L6MZ36_9BACT</name>
<protein>
    <recommendedName>
        <fullName evidence="4">Cell shape determination protein CcmA</fullName>
    </recommendedName>
</protein>
<organism evidence="2 3">
    <name type="scientific">Pajaroellobacter abortibovis</name>
    <dbReference type="NCBI Taxonomy" id="1882918"/>
    <lineage>
        <taxon>Bacteria</taxon>
        <taxon>Pseudomonadati</taxon>
        <taxon>Myxococcota</taxon>
        <taxon>Polyangia</taxon>
        <taxon>Polyangiales</taxon>
        <taxon>Polyangiaceae</taxon>
    </lineage>
</organism>
<reference evidence="2 3" key="1">
    <citation type="submission" date="2016-08" db="EMBL/GenBank/DDBJ databases">
        <title>Identification and validation of antigenic proteins from Pajaroellobacter abortibovis using de-novo genome sequence assembly and reverse vaccinology.</title>
        <authorList>
            <person name="Welly B.T."/>
            <person name="Miller M.R."/>
            <person name="Stott J.L."/>
            <person name="Blanchard M.T."/>
            <person name="Islas-Trejo A.D."/>
            <person name="O'Rourke S.M."/>
            <person name="Young A.E."/>
            <person name="Medrano J.F."/>
            <person name="Van Eenennaam A.L."/>
        </authorList>
    </citation>
    <scope>NUCLEOTIDE SEQUENCE [LARGE SCALE GENOMIC DNA]</scope>
    <source>
        <strain evidence="2 3">BTF92-0548A/99-0131</strain>
    </source>
</reference>
<dbReference type="OrthoDB" id="119922at2"/>
<dbReference type="Pfam" id="PF04519">
    <property type="entry name" value="Bactofilin"/>
    <property type="match status" value="1"/>
</dbReference>
<accession>A0A1L6MZ36</accession>
<gene>
    <name evidence="2" type="ORF">BCY86_08420</name>
</gene>
<keyword evidence="3" id="KW-1185">Reference proteome</keyword>
<evidence type="ECO:0000313" key="3">
    <source>
        <dbReference type="Proteomes" id="UP000185544"/>
    </source>
</evidence>
<dbReference type="AlphaFoldDB" id="A0A1L6MZ36"/>